<name>A0A432WPZ7_9GAMM</name>
<evidence type="ECO:0000313" key="3">
    <source>
        <dbReference type="Proteomes" id="UP000288405"/>
    </source>
</evidence>
<dbReference type="Proteomes" id="UP000288405">
    <property type="component" value="Unassembled WGS sequence"/>
</dbReference>
<keyword evidence="3" id="KW-1185">Reference proteome</keyword>
<accession>A0A432WPZ7</accession>
<dbReference type="RefSeq" id="WP_126776244.1">
    <property type="nucleotide sequence ID" value="NZ_PIPM01000002.1"/>
</dbReference>
<evidence type="ECO:0000313" key="2">
    <source>
        <dbReference type="EMBL" id="RUO35864.1"/>
    </source>
</evidence>
<gene>
    <name evidence="2" type="ORF">CWE11_03690</name>
</gene>
<dbReference type="AlphaFoldDB" id="A0A432WPZ7"/>
<reference evidence="2 3" key="1">
    <citation type="journal article" date="2011" name="Front. Microbiol.">
        <title>Genomic signatures of strain selection and enhancement in Bacillus atrophaeus var. globigii, a historical biowarfare simulant.</title>
        <authorList>
            <person name="Gibbons H.S."/>
            <person name="Broomall S.M."/>
            <person name="McNew L.A."/>
            <person name="Daligault H."/>
            <person name="Chapman C."/>
            <person name="Bruce D."/>
            <person name="Karavis M."/>
            <person name="Krepps M."/>
            <person name="McGregor P.A."/>
            <person name="Hong C."/>
            <person name="Park K.H."/>
            <person name="Akmal A."/>
            <person name="Feldman A."/>
            <person name="Lin J.S."/>
            <person name="Chang W.E."/>
            <person name="Higgs B.W."/>
            <person name="Demirev P."/>
            <person name="Lindquist J."/>
            <person name="Liem A."/>
            <person name="Fochler E."/>
            <person name="Read T.D."/>
            <person name="Tapia R."/>
            <person name="Johnson S."/>
            <person name="Bishop-Lilly K.A."/>
            <person name="Detter C."/>
            <person name="Han C."/>
            <person name="Sozhamannan S."/>
            <person name="Rosenzweig C.N."/>
            <person name="Skowronski E.W."/>
        </authorList>
    </citation>
    <scope>NUCLEOTIDE SEQUENCE [LARGE SCALE GENOMIC DNA]</scope>
    <source>
        <strain evidence="2 3">GYP-17</strain>
    </source>
</reference>
<proteinExistence type="predicted"/>
<dbReference type="EMBL" id="PIPM01000002">
    <property type="protein sequence ID" value="RUO35864.1"/>
    <property type="molecule type" value="Genomic_DNA"/>
</dbReference>
<evidence type="ECO:0000256" key="1">
    <source>
        <dbReference type="SAM" id="MobiDB-lite"/>
    </source>
</evidence>
<sequence length="214" mass="22890">MEILFLIVVAVVVIAIIAVRKSKTEGASESKPVAPAAKAAKPPKQDTKVSAPPSPEPSETEKSAARPKAEPVIKGESQTAPSPLAADVPPELEQSIAALEHEKDPVARHRLYQTITEASYKNRDDAATRALCKVYSQRHVDEFGAISKPLKKANGGKLPHVATFQNYANLLAEDGEFDGAIAVCEAAIRFGLDDKTKSGFAGRKARIEKQKAKA</sequence>
<organism evidence="2 3">
    <name type="scientific">Aliidiomarina sanyensis</name>
    <dbReference type="NCBI Taxonomy" id="1249555"/>
    <lineage>
        <taxon>Bacteria</taxon>
        <taxon>Pseudomonadati</taxon>
        <taxon>Pseudomonadota</taxon>
        <taxon>Gammaproteobacteria</taxon>
        <taxon>Alteromonadales</taxon>
        <taxon>Idiomarinaceae</taxon>
        <taxon>Aliidiomarina</taxon>
    </lineage>
</organism>
<dbReference type="OrthoDB" id="6398477at2"/>
<comment type="caution">
    <text evidence="2">The sequence shown here is derived from an EMBL/GenBank/DDBJ whole genome shotgun (WGS) entry which is preliminary data.</text>
</comment>
<protein>
    <submittedName>
        <fullName evidence="2">Uncharacterized protein</fullName>
    </submittedName>
</protein>
<feature type="compositionally biased region" description="Basic and acidic residues" evidence="1">
    <location>
        <begin position="59"/>
        <end position="73"/>
    </location>
</feature>
<feature type="region of interest" description="Disordered" evidence="1">
    <location>
        <begin position="24"/>
        <end position="86"/>
    </location>
</feature>
<feature type="compositionally biased region" description="Low complexity" evidence="1">
    <location>
        <begin position="31"/>
        <end position="42"/>
    </location>
</feature>